<reference evidence="2 3" key="1">
    <citation type="journal article" date="2015" name="Fungal Genet. Biol.">
        <title>Evolution of novel wood decay mechanisms in Agaricales revealed by the genome sequences of Fistulina hepatica and Cylindrobasidium torrendii.</title>
        <authorList>
            <person name="Floudas D."/>
            <person name="Held B.W."/>
            <person name="Riley R."/>
            <person name="Nagy L.G."/>
            <person name="Koehler G."/>
            <person name="Ransdell A.S."/>
            <person name="Younus H."/>
            <person name="Chow J."/>
            <person name="Chiniquy J."/>
            <person name="Lipzen A."/>
            <person name="Tritt A."/>
            <person name="Sun H."/>
            <person name="Haridas S."/>
            <person name="LaButti K."/>
            <person name="Ohm R.A."/>
            <person name="Kues U."/>
            <person name="Blanchette R.A."/>
            <person name="Grigoriev I.V."/>
            <person name="Minto R.E."/>
            <person name="Hibbett D.S."/>
        </authorList>
    </citation>
    <scope>NUCLEOTIDE SEQUENCE [LARGE SCALE GENOMIC DNA]</scope>
    <source>
        <strain evidence="2 3">FP15055 ss-10</strain>
    </source>
</reference>
<dbReference type="EMBL" id="KN880851">
    <property type="protein sequence ID" value="KIY61917.1"/>
    <property type="molecule type" value="Genomic_DNA"/>
</dbReference>
<evidence type="ECO:0000313" key="3">
    <source>
        <dbReference type="Proteomes" id="UP000054007"/>
    </source>
</evidence>
<dbReference type="OrthoDB" id="2962802at2759"/>
<sequence>MPAIYTEDCISFSPFFPSASAEKIVHPGHILAFRSHEGAAGMKIGEMFEKMDQPINLLHLTSKPVAQAFALSALAFRPPPNTIALLQDLYRHNANCSMADRRRFDETPELRQDCEYALRILPRFQKDIFLKHPVTGKVTIHQHPYGDLPRFRLLTAHPSLVSVAAADQVTQLPSGLWGNDPVAILASLREDMVWPPRQQSTSTKKKIIHCPTTPPSRKRKVHHEPSDSSLPLKRARKVSIPTNHPHAARASSSSPASSPDLRNSRKRKTDSDSDAPVTPPAKRVRTRLARATQPPPVTRNATAQPPRTCRPVRGAKTQAVARMTGVV</sequence>
<proteinExistence type="predicted"/>
<accession>A0A0D7AUM9</accession>
<evidence type="ECO:0000313" key="2">
    <source>
        <dbReference type="EMBL" id="KIY61917.1"/>
    </source>
</evidence>
<dbReference type="Proteomes" id="UP000054007">
    <property type="component" value="Unassembled WGS sequence"/>
</dbReference>
<evidence type="ECO:0000256" key="1">
    <source>
        <dbReference type="SAM" id="MobiDB-lite"/>
    </source>
</evidence>
<keyword evidence="3" id="KW-1185">Reference proteome</keyword>
<protein>
    <submittedName>
        <fullName evidence="2">Uncharacterized protein</fullName>
    </submittedName>
</protein>
<dbReference type="AlphaFoldDB" id="A0A0D7AUM9"/>
<feature type="region of interest" description="Disordered" evidence="1">
    <location>
        <begin position="195"/>
        <end position="327"/>
    </location>
</feature>
<gene>
    <name evidence="2" type="ORF">CYLTODRAFT_494981</name>
</gene>
<feature type="compositionally biased region" description="Low complexity" evidence="1">
    <location>
        <begin position="248"/>
        <end position="259"/>
    </location>
</feature>
<organism evidence="2 3">
    <name type="scientific">Cylindrobasidium torrendii FP15055 ss-10</name>
    <dbReference type="NCBI Taxonomy" id="1314674"/>
    <lineage>
        <taxon>Eukaryota</taxon>
        <taxon>Fungi</taxon>
        <taxon>Dikarya</taxon>
        <taxon>Basidiomycota</taxon>
        <taxon>Agaricomycotina</taxon>
        <taxon>Agaricomycetes</taxon>
        <taxon>Agaricomycetidae</taxon>
        <taxon>Agaricales</taxon>
        <taxon>Marasmiineae</taxon>
        <taxon>Physalacriaceae</taxon>
        <taxon>Cylindrobasidium</taxon>
    </lineage>
</organism>
<name>A0A0D7AUM9_9AGAR</name>